<dbReference type="GO" id="GO:0005548">
    <property type="term" value="F:phospholipid transporter activity"/>
    <property type="evidence" value="ECO:0007669"/>
    <property type="project" value="TreeGrafter"/>
</dbReference>
<dbReference type="PANTHER" id="PTHR30188:SF4">
    <property type="entry name" value="PROTEIN TRIGALACTOSYLDIACYLGLYCEROL 1, CHLOROPLASTIC"/>
    <property type="match status" value="1"/>
</dbReference>
<feature type="transmembrane region" description="Helical" evidence="1">
    <location>
        <begin position="227"/>
        <end position="250"/>
    </location>
</feature>
<dbReference type="AlphaFoldDB" id="A0A165B1Y6"/>
<dbReference type="InterPro" id="IPR030802">
    <property type="entry name" value="Permease_MalE"/>
</dbReference>
<dbReference type="Proteomes" id="UP000182631">
    <property type="component" value="Unassembled WGS sequence"/>
</dbReference>
<keyword evidence="1" id="KW-0812">Transmembrane</keyword>
<gene>
    <name evidence="2" type="ORF">FLM9_1549</name>
</gene>
<evidence type="ECO:0000313" key="2">
    <source>
        <dbReference type="EMBL" id="SAY39406.1"/>
    </source>
</evidence>
<evidence type="ECO:0000313" key="3">
    <source>
        <dbReference type="Proteomes" id="UP000182631"/>
    </source>
</evidence>
<proteinExistence type="predicted"/>
<dbReference type="GO" id="GO:0043190">
    <property type="term" value="C:ATP-binding cassette (ABC) transporter complex"/>
    <property type="evidence" value="ECO:0007669"/>
    <property type="project" value="InterPro"/>
</dbReference>
<name>A0A165B1Y6_9SYNE</name>
<dbReference type="EMBL" id="FITM01000164">
    <property type="protein sequence ID" value="SAY39406.1"/>
    <property type="molecule type" value="Genomic_DNA"/>
</dbReference>
<keyword evidence="1" id="KW-1133">Transmembrane helix</keyword>
<feature type="transmembrane region" description="Helical" evidence="1">
    <location>
        <begin position="49"/>
        <end position="67"/>
    </location>
</feature>
<feature type="transmembrane region" description="Helical" evidence="1">
    <location>
        <begin position="191"/>
        <end position="215"/>
    </location>
</feature>
<keyword evidence="3" id="KW-1185">Reference proteome</keyword>
<sequence length="251" mass="26249">MSDMTTPRWLKRLGSSLLLSGQTVAALAYGHWGGSETLTQMHIAGPDSFLVVLLVGVAAGTVFNVQVASELTDLGAGEAVGGMLAVGLAREIAPILSAVLITGKVATAYSAELGTMAVTEQVDAIKMLRTDPVQYLVVPRVVALLVMTPLQTLAFFMVGMVSGTISCAEYYGIPPAVFWQSVREWMDPTDVPAMLCKGIVFGLVIALIACGWGLSTRGGPREVGTSTTGAVVMTLVLLALVNVGLTQIFFG</sequence>
<keyword evidence="1" id="KW-0472">Membrane</keyword>
<organism evidence="2 3">
    <name type="scientific">Candidatus Synechococcus spongiarum</name>
    <dbReference type="NCBI Taxonomy" id="431041"/>
    <lineage>
        <taxon>Bacteria</taxon>
        <taxon>Bacillati</taxon>
        <taxon>Cyanobacteriota</taxon>
        <taxon>Cyanophyceae</taxon>
        <taxon>Synechococcales</taxon>
        <taxon>Synechococcaceae</taxon>
        <taxon>Synechococcus</taxon>
    </lineage>
</organism>
<protein>
    <submittedName>
        <fullName evidence="2">Possible transporter, membrane component</fullName>
    </submittedName>
</protein>
<accession>A0A165B1Y6</accession>
<dbReference type="Pfam" id="PF02405">
    <property type="entry name" value="MlaE"/>
    <property type="match status" value="1"/>
</dbReference>
<evidence type="ECO:0000256" key="1">
    <source>
        <dbReference type="SAM" id="Phobius"/>
    </source>
</evidence>
<dbReference type="PANTHER" id="PTHR30188">
    <property type="entry name" value="ABC TRANSPORTER PERMEASE PROTEIN-RELATED"/>
    <property type="match status" value="1"/>
</dbReference>
<reference evidence="3" key="1">
    <citation type="submission" date="2016-02" db="EMBL/GenBank/DDBJ databases">
        <authorList>
            <person name="liu f."/>
        </authorList>
    </citation>
    <scope>NUCLEOTIDE SEQUENCE [LARGE SCALE GENOMIC DNA]</scope>
</reference>